<evidence type="ECO:0000256" key="1">
    <source>
        <dbReference type="SAM" id="MobiDB-lite"/>
    </source>
</evidence>
<feature type="region of interest" description="Disordered" evidence="1">
    <location>
        <begin position="1"/>
        <end position="110"/>
    </location>
</feature>
<dbReference type="EMBL" id="CP144746">
    <property type="protein sequence ID" value="WVZ58513.1"/>
    <property type="molecule type" value="Genomic_DNA"/>
</dbReference>
<dbReference type="Proteomes" id="UP001341281">
    <property type="component" value="Chromosome 02"/>
</dbReference>
<protein>
    <submittedName>
        <fullName evidence="2">Uncharacterized protein</fullName>
    </submittedName>
</protein>
<feature type="compositionally biased region" description="Basic and acidic residues" evidence="1">
    <location>
        <begin position="75"/>
        <end position="86"/>
    </location>
</feature>
<accession>A0AAQ3WDY4</accession>
<keyword evidence="3" id="KW-1185">Reference proteome</keyword>
<evidence type="ECO:0000313" key="2">
    <source>
        <dbReference type="EMBL" id="WVZ58513.1"/>
    </source>
</evidence>
<dbReference type="AlphaFoldDB" id="A0AAQ3WDY4"/>
<name>A0AAQ3WDY4_PASNO</name>
<reference evidence="2 3" key="1">
    <citation type="submission" date="2024-02" db="EMBL/GenBank/DDBJ databases">
        <title>High-quality chromosome-scale genome assembly of Pensacola bahiagrass (Paspalum notatum Flugge var. saurae).</title>
        <authorList>
            <person name="Vega J.M."/>
            <person name="Podio M."/>
            <person name="Orjuela J."/>
            <person name="Siena L.A."/>
            <person name="Pessino S.C."/>
            <person name="Combes M.C."/>
            <person name="Mariac C."/>
            <person name="Albertini E."/>
            <person name="Pupilli F."/>
            <person name="Ortiz J.P.A."/>
            <person name="Leblanc O."/>
        </authorList>
    </citation>
    <scope>NUCLEOTIDE SEQUENCE [LARGE SCALE GENOMIC DNA]</scope>
    <source>
        <strain evidence="2">R1</strain>
        <tissue evidence="2">Leaf</tissue>
    </source>
</reference>
<proteinExistence type="predicted"/>
<organism evidence="2 3">
    <name type="scientific">Paspalum notatum var. saurae</name>
    <dbReference type="NCBI Taxonomy" id="547442"/>
    <lineage>
        <taxon>Eukaryota</taxon>
        <taxon>Viridiplantae</taxon>
        <taxon>Streptophyta</taxon>
        <taxon>Embryophyta</taxon>
        <taxon>Tracheophyta</taxon>
        <taxon>Spermatophyta</taxon>
        <taxon>Magnoliopsida</taxon>
        <taxon>Liliopsida</taxon>
        <taxon>Poales</taxon>
        <taxon>Poaceae</taxon>
        <taxon>PACMAD clade</taxon>
        <taxon>Panicoideae</taxon>
        <taxon>Andropogonodae</taxon>
        <taxon>Paspaleae</taxon>
        <taxon>Paspalinae</taxon>
        <taxon>Paspalum</taxon>
    </lineage>
</organism>
<evidence type="ECO:0000313" key="3">
    <source>
        <dbReference type="Proteomes" id="UP001341281"/>
    </source>
</evidence>
<feature type="compositionally biased region" description="Basic residues" evidence="1">
    <location>
        <begin position="87"/>
        <end position="96"/>
    </location>
</feature>
<feature type="compositionally biased region" description="Pro residues" evidence="1">
    <location>
        <begin position="1"/>
        <end position="10"/>
    </location>
</feature>
<gene>
    <name evidence="2" type="ORF">U9M48_008784</name>
</gene>
<sequence>MVPSPPPTSAQPPLNDDDDDFIPLASMRTRLPHPMQLASRRSSSVHNKQRDPGAPLRGCRKKDTSASRGTRRSVRFQETEDPEGSRRQRAPQRRQQHSSSESEEEEQQDEVTKKLNIHCCPHKILFMIGIMSDEQHATISRYGFGAFNDMKIDGLECRQLLVWIMDRTDPRSMTIYAGPGKELRITKHISKNACNNKGTAQTR</sequence>